<sequence>MVVPSPSAINDNETRCTLCPSSLTQQTGRHIVNGYCEKRCASHGRAPSTGRNGRGRTSQEAHVKRLARAATRPPCPRPGEQSTSEWGERQSPCGSARDALYLLEWIAYAREVRCGHDGRESGTSALMLRAGAPLREGRRRPDHACAYSRPE</sequence>
<evidence type="ECO:0000256" key="1">
    <source>
        <dbReference type="SAM" id="MobiDB-lite"/>
    </source>
</evidence>
<proteinExistence type="predicted"/>
<gene>
    <name evidence="2" type="ORF">CALVIDRAFT_83203</name>
</gene>
<name>A0A167N3X9_CALVF</name>
<reference evidence="2 3" key="1">
    <citation type="journal article" date="2016" name="Mol. Biol. Evol.">
        <title>Comparative Genomics of Early-Diverging Mushroom-Forming Fungi Provides Insights into the Origins of Lignocellulose Decay Capabilities.</title>
        <authorList>
            <person name="Nagy L.G."/>
            <person name="Riley R."/>
            <person name="Tritt A."/>
            <person name="Adam C."/>
            <person name="Daum C."/>
            <person name="Floudas D."/>
            <person name="Sun H."/>
            <person name="Yadav J.S."/>
            <person name="Pangilinan J."/>
            <person name="Larsson K.H."/>
            <person name="Matsuura K."/>
            <person name="Barry K."/>
            <person name="Labutti K."/>
            <person name="Kuo R."/>
            <person name="Ohm R.A."/>
            <person name="Bhattacharya S.S."/>
            <person name="Shirouzu T."/>
            <person name="Yoshinaga Y."/>
            <person name="Martin F.M."/>
            <person name="Grigoriev I.V."/>
            <person name="Hibbett D.S."/>
        </authorList>
    </citation>
    <scope>NUCLEOTIDE SEQUENCE [LARGE SCALE GENOMIC DNA]</scope>
    <source>
        <strain evidence="2 3">TUFC12733</strain>
    </source>
</reference>
<feature type="region of interest" description="Disordered" evidence="1">
    <location>
        <begin position="42"/>
        <end position="92"/>
    </location>
</feature>
<accession>A0A167N3X9</accession>
<evidence type="ECO:0000313" key="3">
    <source>
        <dbReference type="Proteomes" id="UP000076738"/>
    </source>
</evidence>
<dbReference type="EMBL" id="KV417280">
    <property type="protein sequence ID" value="KZO97321.1"/>
    <property type="molecule type" value="Genomic_DNA"/>
</dbReference>
<feature type="region of interest" description="Disordered" evidence="1">
    <location>
        <begin position="119"/>
        <end position="151"/>
    </location>
</feature>
<dbReference type="Proteomes" id="UP000076738">
    <property type="component" value="Unassembled WGS sequence"/>
</dbReference>
<keyword evidence="3" id="KW-1185">Reference proteome</keyword>
<evidence type="ECO:0000313" key="2">
    <source>
        <dbReference type="EMBL" id="KZO97321.1"/>
    </source>
</evidence>
<dbReference type="AlphaFoldDB" id="A0A167N3X9"/>
<protein>
    <submittedName>
        <fullName evidence="2">Uncharacterized protein</fullName>
    </submittedName>
</protein>
<organism evidence="2 3">
    <name type="scientific">Calocera viscosa (strain TUFC12733)</name>
    <dbReference type="NCBI Taxonomy" id="1330018"/>
    <lineage>
        <taxon>Eukaryota</taxon>
        <taxon>Fungi</taxon>
        <taxon>Dikarya</taxon>
        <taxon>Basidiomycota</taxon>
        <taxon>Agaricomycotina</taxon>
        <taxon>Dacrymycetes</taxon>
        <taxon>Dacrymycetales</taxon>
        <taxon>Dacrymycetaceae</taxon>
        <taxon>Calocera</taxon>
    </lineage>
</organism>